<dbReference type="PROSITE" id="PS51257">
    <property type="entry name" value="PROKAR_LIPOPROTEIN"/>
    <property type="match status" value="1"/>
</dbReference>
<dbReference type="RefSeq" id="WP_133849125.1">
    <property type="nucleotide sequence ID" value="NZ_SNXZ01000002.1"/>
</dbReference>
<dbReference type="AlphaFoldDB" id="A0A4R6SFW3"/>
<sequence>MLRSIPLLLVALLLAGCGAAVPAGSPRPVETFPPTEQVKALHLPLDAYSFSDAELYTISNAEDVLIAECLRGKGYTWPVINRPTDAPDLRNRRRYGVIEMRIAQFGYHVPAGLLTPISLEQAYDKRDRTLGEGAKEAAFGKDGCGRKAADRLQAGDDSNQALLVRSSHDSLYDSLSDPAVARALNSWRDCMRQATLTYPDPLAAMSDQKWWADQAAGPSKQEILVASTDVTCKNRTNLVEVWYTAETRFQNKVLNQHPGYFKDRRAAMKKELDAAQAVLTRS</sequence>
<evidence type="ECO:0000313" key="2">
    <source>
        <dbReference type="EMBL" id="TDQ00400.1"/>
    </source>
</evidence>
<keyword evidence="3" id="KW-1185">Reference proteome</keyword>
<comment type="caution">
    <text evidence="2">The sequence shown here is derived from an EMBL/GenBank/DDBJ whole genome shotgun (WGS) entry which is preliminary data.</text>
</comment>
<organism evidence="2 3">
    <name type="scientific">Labedaea rhizosphaerae</name>
    <dbReference type="NCBI Taxonomy" id="598644"/>
    <lineage>
        <taxon>Bacteria</taxon>
        <taxon>Bacillati</taxon>
        <taxon>Actinomycetota</taxon>
        <taxon>Actinomycetes</taxon>
        <taxon>Pseudonocardiales</taxon>
        <taxon>Pseudonocardiaceae</taxon>
        <taxon>Labedaea</taxon>
    </lineage>
</organism>
<accession>A0A4R6SFW3</accession>
<dbReference type="EMBL" id="SNXZ01000002">
    <property type="protein sequence ID" value="TDQ00400.1"/>
    <property type="molecule type" value="Genomic_DNA"/>
</dbReference>
<name>A0A4R6SFW3_LABRH</name>
<evidence type="ECO:0000313" key="3">
    <source>
        <dbReference type="Proteomes" id="UP000295444"/>
    </source>
</evidence>
<protein>
    <recommendedName>
        <fullName evidence="4">Lipoprotein</fullName>
    </recommendedName>
</protein>
<dbReference type="Proteomes" id="UP000295444">
    <property type="component" value="Unassembled WGS sequence"/>
</dbReference>
<evidence type="ECO:0000256" key="1">
    <source>
        <dbReference type="SAM" id="SignalP"/>
    </source>
</evidence>
<feature type="chain" id="PRO_5038753034" description="Lipoprotein" evidence="1">
    <location>
        <begin position="23"/>
        <end position="282"/>
    </location>
</feature>
<dbReference type="OrthoDB" id="4800194at2"/>
<feature type="signal peptide" evidence="1">
    <location>
        <begin position="1"/>
        <end position="22"/>
    </location>
</feature>
<keyword evidence="1" id="KW-0732">Signal</keyword>
<proteinExistence type="predicted"/>
<reference evidence="2 3" key="1">
    <citation type="submission" date="2019-03" db="EMBL/GenBank/DDBJ databases">
        <title>Genomic Encyclopedia of Type Strains, Phase IV (KMG-IV): sequencing the most valuable type-strain genomes for metagenomic binning, comparative biology and taxonomic classification.</title>
        <authorList>
            <person name="Goeker M."/>
        </authorList>
    </citation>
    <scope>NUCLEOTIDE SEQUENCE [LARGE SCALE GENOMIC DNA]</scope>
    <source>
        <strain evidence="2 3">DSM 45361</strain>
    </source>
</reference>
<gene>
    <name evidence="2" type="ORF">EV186_102261</name>
</gene>
<evidence type="ECO:0008006" key="4">
    <source>
        <dbReference type="Google" id="ProtNLM"/>
    </source>
</evidence>